<evidence type="ECO:0000313" key="6">
    <source>
        <dbReference type="EMBL" id="VDO77184.1"/>
    </source>
</evidence>
<dbReference type="GO" id="GO:0071013">
    <property type="term" value="C:catalytic step 2 spliceosome"/>
    <property type="evidence" value="ECO:0007669"/>
    <property type="project" value="TreeGrafter"/>
</dbReference>
<sequence>MFLSYKYAALAFPNRAFTSASDPPCSSMMLPKYVKVFTSSKSSPSIVIGLVHAMLDDKQPDITYDFTELEEESLTTSSQNHRSRKPVYGKRYHEADFDNKFRPGRISRELRRALNLSSHDIPIHIYRMRTLGYPPGWLKKAAVGGCLLMFDSDNSDSSASERKVSYNRNALIGYPGFNVELDRSVRDDYLYLKCPPMQKHHMLDNFYASLSCESSKKFSITSTNGNHSRKSYKAGQYIHQLCSFSVDSSLLILEN</sequence>
<evidence type="ECO:0000256" key="5">
    <source>
        <dbReference type="ARBA" id="ARBA00023242"/>
    </source>
</evidence>
<evidence type="ECO:0000256" key="2">
    <source>
        <dbReference type="ARBA" id="ARBA00022723"/>
    </source>
</evidence>
<dbReference type="PANTHER" id="PTHR13316">
    <property type="entry name" value="ZINC FINGER, CCHC DOMAIN CONTAINING 8"/>
    <property type="match status" value="1"/>
</dbReference>
<dbReference type="EMBL" id="UZAL01001411">
    <property type="protein sequence ID" value="VDO77184.1"/>
    <property type="molecule type" value="Genomic_DNA"/>
</dbReference>
<evidence type="ECO:0000313" key="7">
    <source>
        <dbReference type="Proteomes" id="UP000269396"/>
    </source>
</evidence>
<dbReference type="Proteomes" id="UP000269396">
    <property type="component" value="Unassembled WGS sequence"/>
</dbReference>
<organism evidence="6 7">
    <name type="scientific">Schistosoma mattheei</name>
    <dbReference type="NCBI Taxonomy" id="31246"/>
    <lineage>
        <taxon>Eukaryota</taxon>
        <taxon>Metazoa</taxon>
        <taxon>Spiralia</taxon>
        <taxon>Lophotrochozoa</taxon>
        <taxon>Platyhelminthes</taxon>
        <taxon>Trematoda</taxon>
        <taxon>Digenea</taxon>
        <taxon>Strigeidida</taxon>
        <taxon>Schistosomatoidea</taxon>
        <taxon>Schistosomatidae</taxon>
        <taxon>Schistosoma</taxon>
    </lineage>
</organism>
<comment type="subcellular location">
    <subcellularLocation>
        <location evidence="1">Nucleus</location>
    </subcellularLocation>
</comment>
<keyword evidence="3" id="KW-0863">Zinc-finger</keyword>
<dbReference type="InterPro" id="IPR052115">
    <property type="entry name" value="NEXT_complex_subunit_ZCCHC8"/>
</dbReference>
<keyword evidence="5" id="KW-0539">Nucleus</keyword>
<keyword evidence="7" id="KW-1185">Reference proteome</keyword>
<evidence type="ECO:0000256" key="3">
    <source>
        <dbReference type="ARBA" id="ARBA00022771"/>
    </source>
</evidence>
<dbReference type="STRING" id="31246.A0A183NGS6"/>
<dbReference type="PANTHER" id="PTHR13316:SF0">
    <property type="entry name" value="ZINC FINGER CCHC DOMAIN-CONTAINING PROTEIN 8"/>
    <property type="match status" value="1"/>
</dbReference>
<evidence type="ECO:0000256" key="1">
    <source>
        <dbReference type="ARBA" id="ARBA00004123"/>
    </source>
</evidence>
<dbReference type="SMART" id="SM00581">
    <property type="entry name" value="PSP"/>
    <property type="match status" value="1"/>
</dbReference>
<accession>A0A183NGS6</accession>
<gene>
    <name evidence="6" type="ORF">SMTD_LOCUS1311</name>
</gene>
<name>A0A183NGS6_9TREM</name>
<proteinExistence type="predicted"/>
<dbReference type="AlphaFoldDB" id="A0A183NGS6"/>
<keyword evidence="4" id="KW-0862">Zinc</keyword>
<dbReference type="Pfam" id="PF04046">
    <property type="entry name" value="PSP"/>
    <property type="match status" value="1"/>
</dbReference>
<reference evidence="6 7" key="1">
    <citation type="submission" date="2018-11" db="EMBL/GenBank/DDBJ databases">
        <authorList>
            <consortium name="Pathogen Informatics"/>
        </authorList>
    </citation>
    <scope>NUCLEOTIDE SEQUENCE [LARGE SCALE GENOMIC DNA]</scope>
    <source>
        <strain>Denwood</strain>
        <strain evidence="7">Zambia</strain>
    </source>
</reference>
<dbReference type="InterPro" id="IPR006568">
    <property type="entry name" value="PSP_pro-rich"/>
</dbReference>
<protein>
    <submittedName>
        <fullName evidence="6">Uncharacterized protein</fullName>
    </submittedName>
</protein>
<dbReference type="GO" id="GO:0008270">
    <property type="term" value="F:zinc ion binding"/>
    <property type="evidence" value="ECO:0007669"/>
    <property type="project" value="UniProtKB-KW"/>
</dbReference>
<keyword evidence="2" id="KW-0479">Metal-binding</keyword>
<evidence type="ECO:0000256" key="4">
    <source>
        <dbReference type="ARBA" id="ARBA00022833"/>
    </source>
</evidence>
<dbReference type="GO" id="GO:0003723">
    <property type="term" value="F:RNA binding"/>
    <property type="evidence" value="ECO:0007669"/>
    <property type="project" value="TreeGrafter"/>
</dbReference>